<dbReference type="PANTHER" id="PTHR31677:SF157">
    <property type="entry name" value="AP2_ERF DOMAIN-CONTAINING PROTEIN"/>
    <property type="match status" value="1"/>
</dbReference>
<dbReference type="CDD" id="cd00018">
    <property type="entry name" value="AP2"/>
    <property type="match status" value="1"/>
</dbReference>
<evidence type="ECO:0000256" key="3">
    <source>
        <dbReference type="ARBA" id="ARBA00023015"/>
    </source>
</evidence>
<keyword evidence="6" id="KW-0539">Nucleus</keyword>
<dbReference type="EMBL" id="MH332966">
    <property type="protein sequence ID" value="AZL19466.1"/>
    <property type="molecule type" value="mRNA"/>
</dbReference>
<dbReference type="PANTHER" id="PTHR31677">
    <property type="entry name" value="AP2 DOMAIN CLASS TRANSCRIPTION FACTOR"/>
    <property type="match status" value="1"/>
</dbReference>
<dbReference type="GO" id="GO:0003700">
    <property type="term" value="F:DNA-binding transcription factor activity"/>
    <property type="evidence" value="ECO:0007669"/>
    <property type="project" value="InterPro"/>
</dbReference>
<keyword evidence="4" id="KW-0238">DNA-binding</keyword>
<dbReference type="InterPro" id="IPR036955">
    <property type="entry name" value="AP2/ERF_dom_sf"/>
</dbReference>
<accession>A0A3S8T941</accession>
<evidence type="ECO:0000313" key="10">
    <source>
        <dbReference type="EMBL" id="AZL19466.1"/>
    </source>
</evidence>
<dbReference type="SUPFAM" id="SSF54171">
    <property type="entry name" value="DNA-binding domain"/>
    <property type="match status" value="1"/>
</dbReference>
<feature type="domain" description="AP2/ERF" evidence="9">
    <location>
        <begin position="60"/>
        <end position="117"/>
    </location>
</feature>
<dbReference type="GO" id="GO:0009873">
    <property type="term" value="P:ethylene-activated signaling pathway"/>
    <property type="evidence" value="ECO:0007669"/>
    <property type="project" value="UniProtKB-KW"/>
</dbReference>
<evidence type="ECO:0000256" key="6">
    <source>
        <dbReference type="ARBA" id="ARBA00023242"/>
    </source>
</evidence>
<evidence type="ECO:0000259" key="9">
    <source>
        <dbReference type="PROSITE" id="PS51032"/>
    </source>
</evidence>
<name>A0A3S8T941_FRAAN</name>
<feature type="compositionally biased region" description="Low complexity" evidence="8">
    <location>
        <begin position="32"/>
        <end position="48"/>
    </location>
</feature>
<dbReference type="FunFam" id="3.30.730.10:FF:000005">
    <property type="entry name" value="ethylene-responsive transcription factor RAP2-11"/>
    <property type="match status" value="1"/>
</dbReference>
<protein>
    <submittedName>
        <fullName evidence="10">Transcription factor ERF64</fullName>
    </submittedName>
</protein>
<organism evidence="10">
    <name type="scientific">Fragaria ananassa</name>
    <name type="common">Strawberry</name>
    <name type="synonym">Fragaria chiloensis x Fragaria virginiana</name>
    <dbReference type="NCBI Taxonomy" id="3747"/>
    <lineage>
        <taxon>Eukaryota</taxon>
        <taxon>Viridiplantae</taxon>
        <taxon>Streptophyta</taxon>
        <taxon>Embryophyta</taxon>
        <taxon>Tracheophyta</taxon>
        <taxon>Spermatophyta</taxon>
        <taxon>Magnoliopsida</taxon>
        <taxon>eudicotyledons</taxon>
        <taxon>Gunneridae</taxon>
        <taxon>Pentapetalae</taxon>
        <taxon>rosids</taxon>
        <taxon>fabids</taxon>
        <taxon>Rosales</taxon>
        <taxon>Rosaceae</taxon>
        <taxon>Rosoideae</taxon>
        <taxon>Potentilleae</taxon>
        <taxon>Fragariinae</taxon>
        <taxon>Fragaria</taxon>
    </lineage>
</organism>
<dbReference type="PROSITE" id="PS51032">
    <property type="entry name" value="AP2_ERF"/>
    <property type="match status" value="1"/>
</dbReference>
<keyword evidence="2" id="KW-0936">Ethylene signaling pathway</keyword>
<dbReference type="PRINTS" id="PR00367">
    <property type="entry name" value="ETHRSPELEMNT"/>
</dbReference>
<dbReference type="AlphaFoldDB" id="A0A3S8T941"/>
<reference evidence="10" key="1">
    <citation type="submission" date="2018-05" db="EMBL/GenBank/DDBJ databases">
        <title>Full-length coding sequences of AP2/ERF genes and FaMYB98 from 'Yuexin' strawberry (Fragaria x ananassa).</title>
        <authorList>
            <person name="Zhang Y."/>
            <person name="Yin X."/>
            <person name="Xiao Y."/>
            <person name="Chen K."/>
        </authorList>
    </citation>
    <scope>NUCLEOTIDE SEQUENCE</scope>
</reference>
<keyword evidence="3" id="KW-0805">Transcription regulation</keyword>
<evidence type="ECO:0000256" key="1">
    <source>
        <dbReference type="ARBA" id="ARBA00004123"/>
    </source>
</evidence>
<keyword evidence="5" id="KW-0804">Transcription</keyword>
<sequence>MAPDDAMSTSLAPLAATDPPAPQSALVLGSTKSAAEAGGEMKKAAGSGRYRKTSSSNQPHFRGVRRRPWGRYAAEIRNPFTKSRKWLGTFDTAEEAARAYDEAARGFRGFKAKTNFDDPPAPKQLKPVIGVKEVFWTPLVRRRGYVPAPVRSEYRGYELEKLREMMRKEEEKMKLVAESGEKKKPLLFDLNLPADQLL</sequence>
<dbReference type="SMART" id="SM00380">
    <property type="entry name" value="AP2"/>
    <property type="match status" value="1"/>
</dbReference>
<dbReference type="GO" id="GO:0003677">
    <property type="term" value="F:DNA binding"/>
    <property type="evidence" value="ECO:0007669"/>
    <property type="project" value="UniProtKB-KW"/>
</dbReference>
<dbReference type="Gene3D" id="3.30.730.10">
    <property type="entry name" value="AP2/ERF domain"/>
    <property type="match status" value="1"/>
</dbReference>
<evidence type="ECO:0000256" key="8">
    <source>
        <dbReference type="SAM" id="MobiDB-lite"/>
    </source>
</evidence>
<evidence type="ECO:0000256" key="7">
    <source>
        <dbReference type="ARBA" id="ARBA00024343"/>
    </source>
</evidence>
<dbReference type="InterPro" id="IPR001471">
    <property type="entry name" value="AP2/ERF_dom"/>
</dbReference>
<comment type="subcellular location">
    <subcellularLocation>
        <location evidence="1">Nucleus</location>
    </subcellularLocation>
</comment>
<dbReference type="InterPro" id="IPR016177">
    <property type="entry name" value="DNA-bd_dom_sf"/>
</dbReference>
<comment type="similarity">
    <text evidence="7">Belongs to the AP2/ERF transcription factor family. ERF subfamily.</text>
</comment>
<dbReference type="Pfam" id="PF00847">
    <property type="entry name" value="AP2"/>
    <property type="match status" value="1"/>
</dbReference>
<dbReference type="GO" id="GO:0005634">
    <property type="term" value="C:nucleus"/>
    <property type="evidence" value="ECO:0007669"/>
    <property type="project" value="UniProtKB-SubCell"/>
</dbReference>
<feature type="region of interest" description="Disordered" evidence="8">
    <location>
        <begin position="1"/>
        <end position="64"/>
    </location>
</feature>
<proteinExistence type="evidence at transcript level"/>
<evidence type="ECO:0000256" key="5">
    <source>
        <dbReference type="ARBA" id="ARBA00023163"/>
    </source>
</evidence>
<evidence type="ECO:0000256" key="4">
    <source>
        <dbReference type="ARBA" id="ARBA00023125"/>
    </source>
</evidence>
<dbReference type="GO" id="GO:0009877">
    <property type="term" value="P:nodulation"/>
    <property type="evidence" value="ECO:0007669"/>
    <property type="project" value="UniProtKB-ARBA"/>
</dbReference>
<evidence type="ECO:0000256" key="2">
    <source>
        <dbReference type="ARBA" id="ARBA00022745"/>
    </source>
</evidence>